<feature type="compositionally biased region" description="Polar residues" evidence="1">
    <location>
        <begin position="71"/>
        <end position="80"/>
    </location>
</feature>
<evidence type="ECO:0000313" key="3">
    <source>
        <dbReference type="EMBL" id="KAH6835973.1"/>
    </source>
</evidence>
<comment type="caution">
    <text evidence="3">The sequence shown here is derived from an EMBL/GenBank/DDBJ whole genome shotgun (WGS) entry which is preliminary data.</text>
</comment>
<evidence type="ECO:0000256" key="1">
    <source>
        <dbReference type="SAM" id="MobiDB-lite"/>
    </source>
</evidence>
<evidence type="ECO:0000313" key="4">
    <source>
        <dbReference type="Proteomes" id="UP001190926"/>
    </source>
</evidence>
<reference evidence="3 4" key="1">
    <citation type="journal article" date="2021" name="Nat. Commun.">
        <title>Incipient diploidization of the medicinal plant Perilla within 10,000 years.</title>
        <authorList>
            <person name="Zhang Y."/>
            <person name="Shen Q."/>
            <person name="Leng L."/>
            <person name="Zhang D."/>
            <person name="Chen S."/>
            <person name="Shi Y."/>
            <person name="Ning Z."/>
            <person name="Chen S."/>
        </authorList>
    </citation>
    <scope>NUCLEOTIDE SEQUENCE [LARGE SCALE GENOMIC DNA]</scope>
    <source>
        <strain evidence="4">cv. PC099</strain>
    </source>
</reference>
<gene>
    <name evidence="3" type="ORF">C2S53_002135</name>
</gene>
<dbReference type="EMBL" id="SDAM02000027">
    <property type="protein sequence ID" value="KAH6835973.1"/>
    <property type="molecule type" value="Genomic_DNA"/>
</dbReference>
<evidence type="ECO:0000256" key="2">
    <source>
        <dbReference type="SAM" id="SignalP"/>
    </source>
</evidence>
<organism evidence="3 4">
    <name type="scientific">Perilla frutescens var. hirtella</name>
    <name type="common">Perilla citriodora</name>
    <name type="synonym">Perilla setoyensis</name>
    <dbReference type="NCBI Taxonomy" id="608512"/>
    <lineage>
        <taxon>Eukaryota</taxon>
        <taxon>Viridiplantae</taxon>
        <taxon>Streptophyta</taxon>
        <taxon>Embryophyta</taxon>
        <taxon>Tracheophyta</taxon>
        <taxon>Spermatophyta</taxon>
        <taxon>Magnoliopsida</taxon>
        <taxon>eudicotyledons</taxon>
        <taxon>Gunneridae</taxon>
        <taxon>Pentapetalae</taxon>
        <taxon>asterids</taxon>
        <taxon>lamiids</taxon>
        <taxon>Lamiales</taxon>
        <taxon>Lamiaceae</taxon>
        <taxon>Nepetoideae</taxon>
        <taxon>Elsholtzieae</taxon>
        <taxon>Perilla</taxon>
    </lineage>
</organism>
<accession>A0AAD4PDI9</accession>
<sequence length="80" mass="8961">MMIMSTLLHLILILSTTTLLSTAPTTVSGRLFYGQPSTGKHGHEVEFHLRNHSNHASINKEFGSEKRRVPTGSNPLHNRR</sequence>
<dbReference type="AlphaFoldDB" id="A0AAD4PDI9"/>
<dbReference type="Proteomes" id="UP001190926">
    <property type="component" value="Unassembled WGS sequence"/>
</dbReference>
<feature type="chain" id="PRO_5042137984" evidence="2">
    <location>
        <begin position="23"/>
        <end position="80"/>
    </location>
</feature>
<feature type="signal peptide" evidence="2">
    <location>
        <begin position="1"/>
        <end position="22"/>
    </location>
</feature>
<proteinExistence type="predicted"/>
<name>A0AAD4PDI9_PERFH</name>
<protein>
    <submittedName>
        <fullName evidence="3">Uncharacterized protein</fullName>
    </submittedName>
</protein>
<feature type="region of interest" description="Disordered" evidence="1">
    <location>
        <begin position="55"/>
        <end position="80"/>
    </location>
</feature>
<keyword evidence="2" id="KW-0732">Signal</keyword>
<keyword evidence="4" id="KW-1185">Reference proteome</keyword>